<organism evidence="2 3">
    <name type="scientific">Gossypium aridum</name>
    <name type="common">American cotton</name>
    <name type="synonym">Erioxylum aridum</name>
    <dbReference type="NCBI Taxonomy" id="34290"/>
    <lineage>
        <taxon>Eukaryota</taxon>
        <taxon>Viridiplantae</taxon>
        <taxon>Streptophyta</taxon>
        <taxon>Embryophyta</taxon>
        <taxon>Tracheophyta</taxon>
        <taxon>Spermatophyta</taxon>
        <taxon>Magnoliopsida</taxon>
        <taxon>eudicotyledons</taxon>
        <taxon>Gunneridae</taxon>
        <taxon>Pentapetalae</taxon>
        <taxon>rosids</taxon>
        <taxon>malvids</taxon>
        <taxon>Malvales</taxon>
        <taxon>Malvaceae</taxon>
        <taxon>Malvoideae</taxon>
        <taxon>Gossypium</taxon>
    </lineage>
</organism>
<dbReference type="AlphaFoldDB" id="A0A7J8XIK4"/>
<sequence length="137" mass="15315">MEGKQQTVRDISSRVFSLANEMKELNQKLPAPRDTINGPGLVLGGGAIMNGYVSDSFSAEALACLQAIKFAAKMDFRQIEVKGDSRTTIAKIKQGKQTDKKWVFLANMVAHPIAQERFKISNDRFWEEDVPEVAIVW</sequence>
<evidence type="ECO:0000259" key="1">
    <source>
        <dbReference type="Pfam" id="PF13456"/>
    </source>
</evidence>
<comment type="caution">
    <text evidence="2">The sequence shown here is derived from an EMBL/GenBank/DDBJ whole genome shotgun (WGS) entry which is preliminary data.</text>
</comment>
<dbReference type="PANTHER" id="PTHR47074:SF61">
    <property type="entry name" value="RNASE H TYPE-1 DOMAIN-CONTAINING PROTEIN"/>
    <property type="match status" value="1"/>
</dbReference>
<name>A0A7J8XIK4_GOSAI</name>
<feature type="domain" description="RNase H type-1" evidence="1">
    <location>
        <begin position="40"/>
        <end position="109"/>
    </location>
</feature>
<evidence type="ECO:0000313" key="3">
    <source>
        <dbReference type="Proteomes" id="UP000593577"/>
    </source>
</evidence>
<dbReference type="Pfam" id="PF13456">
    <property type="entry name" value="RVT_3"/>
    <property type="match status" value="1"/>
</dbReference>
<dbReference type="Gene3D" id="3.30.420.10">
    <property type="entry name" value="Ribonuclease H-like superfamily/Ribonuclease H"/>
    <property type="match status" value="1"/>
</dbReference>
<dbReference type="GO" id="GO:0004523">
    <property type="term" value="F:RNA-DNA hybrid ribonuclease activity"/>
    <property type="evidence" value="ECO:0007669"/>
    <property type="project" value="InterPro"/>
</dbReference>
<dbReference type="GO" id="GO:0003676">
    <property type="term" value="F:nucleic acid binding"/>
    <property type="evidence" value="ECO:0007669"/>
    <property type="project" value="InterPro"/>
</dbReference>
<evidence type="ECO:0000313" key="2">
    <source>
        <dbReference type="EMBL" id="MBA0687138.1"/>
    </source>
</evidence>
<dbReference type="InterPro" id="IPR036397">
    <property type="entry name" value="RNaseH_sf"/>
</dbReference>
<dbReference type="InterPro" id="IPR002156">
    <property type="entry name" value="RNaseH_domain"/>
</dbReference>
<keyword evidence="3" id="KW-1185">Reference proteome</keyword>
<proteinExistence type="predicted"/>
<dbReference type="PANTHER" id="PTHR47074">
    <property type="entry name" value="BNAC02G40300D PROTEIN"/>
    <property type="match status" value="1"/>
</dbReference>
<dbReference type="EMBL" id="JABFAA010000007">
    <property type="protein sequence ID" value="MBA0687138.1"/>
    <property type="molecule type" value="Genomic_DNA"/>
</dbReference>
<protein>
    <recommendedName>
        <fullName evidence="1">RNase H type-1 domain-containing protein</fullName>
    </recommendedName>
</protein>
<accession>A0A7J8XIK4</accession>
<reference evidence="2 3" key="1">
    <citation type="journal article" date="2019" name="Genome Biol. Evol.">
        <title>Insights into the evolution of the New World diploid cottons (Gossypium, subgenus Houzingenia) based on genome sequencing.</title>
        <authorList>
            <person name="Grover C.E."/>
            <person name="Arick M.A. 2nd"/>
            <person name="Thrash A."/>
            <person name="Conover J.L."/>
            <person name="Sanders W.S."/>
            <person name="Peterson D.G."/>
            <person name="Frelichowski J.E."/>
            <person name="Scheffler J.A."/>
            <person name="Scheffler B.E."/>
            <person name="Wendel J.F."/>
        </authorList>
    </citation>
    <scope>NUCLEOTIDE SEQUENCE [LARGE SCALE GENOMIC DNA]</scope>
    <source>
        <strain evidence="2">185</strain>
        <tissue evidence="2">Leaf</tissue>
    </source>
</reference>
<dbReference type="InterPro" id="IPR052929">
    <property type="entry name" value="RNase_H-like_EbsB-rel"/>
</dbReference>
<gene>
    <name evidence="2" type="ORF">Goari_014696</name>
</gene>
<dbReference type="Proteomes" id="UP000593577">
    <property type="component" value="Unassembled WGS sequence"/>
</dbReference>